<accession>A0AAV9HVJ0</accession>
<name>A0AAV9HVJ0_9PEZI</name>
<evidence type="ECO:0000259" key="1">
    <source>
        <dbReference type="Pfam" id="PF06985"/>
    </source>
</evidence>
<keyword evidence="3" id="KW-1185">Reference proteome</keyword>
<reference evidence="2" key="2">
    <citation type="submission" date="2023-06" db="EMBL/GenBank/DDBJ databases">
        <authorList>
            <consortium name="Lawrence Berkeley National Laboratory"/>
            <person name="Mondo S.J."/>
            <person name="Hensen N."/>
            <person name="Bonometti L."/>
            <person name="Westerberg I."/>
            <person name="Brannstrom I.O."/>
            <person name="Guillou S."/>
            <person name="Cros-Aarteil S."/>
            <person name="Calhoun S."/>
            <person name="Haridas S."/>
            <person name="Kuo A."/>
            <person name="Pangilinan J."/>
            <person name="Riley R."/>
            <person name="Labutti K."/>
            <person name="Andreopoulos B."/>
            <person name="Lipzen A."/>
            <person name="Chen C."/>
            <person name="Yanf M."/>
            <person name="Daum C."/>
            <person name="Ng V."/>
            <person name="Clum A."/>
            <person name="Steindorff A."/>
            <person name="Ohm R."/>
            <person name="Martin F."/>
            <person name="Silar P."/>
            <person name="Natvig D."/>
            <person name="Lalanne C."/>
            <person name="Gautier V."/>
            <person name="Ament-Velasquez S.L."/>
            <person name="Kruys A."/>
            <person name="Hutchinson M.I."/>
            <person name="Powell A.J."/>
            <person name="Barry K."/>
            <person name="Miller A.N."/>
            <person name="Grigoriev I.V."/>
            <person name="Debuchy R."/>
            <person name="Gladieux P."/>
            <person name="Thoren M.H."/>
            <person name="Johannesson H."/>
        </authorList>
    </citation>
    <scope>NUCLEOTIDE SEQUENCE</scope>
    <source>
        <strain evidence="2">PSN324</strain>
    </source>
</reference>
<dbReference type="AlphaFoldDB" id="A0AAV9HVJ0"/>
<evidence type="ECO:0000313" key="3">
    <source>
        <dbReference type="Proteomes" id="UP001321749"/>
    </source>
</evidence>
<dbReference type="EMBL" id="MU864946">
    <property type="protein sequence ID" value="KAK4464711.1"/>
    <property type="molecule type" value="Genomic_DNA"/>
</dbReference>
<sequence length="583" mass="66372">MWLLDTTTLQIQQVTDPGEHKYVILSHTWEAAGEVNFQQIQQLETARGMRGFDKIEKTCSIARSRGIKLAWIDTCCIDKTSSAELSEAINSMFRWYEQSAVCYVYLADLEPIPATNLPPRRWRDQVNKKIRHCRWFTRGWTLQELIAPREMEFFDREWNSIGGKHAMARALSEITTVDPLILKNSSVLNSIPVAKKMSWAAGRQTTRVEDRAYSLLGIFDINMPLIYGEGPKAFTRLQQQVASQNNDLSLFAWQYDLSSLGPDLREPEFAGIFAPSPDEFRYCSTLRRHLDQFQLSTEFSITNSGLRMEDNLHRPRGEGDDSELILSLGCVTVTPQGPGNALWLGIPLTKVGNTYFRSRPVSIETAISRSAWVSPSRNTNKKKPPNYIYIQTALGSNDADRLSALMKTGIVIVYSRNVAKSVISPFGIPPECCQAGWDDKNTFVFNTRGQDNFLGIHFFRLKIDGYQQSNTGWQDKYSLVCALQWTGSSYELILGIFRPGELEVEAESLAREEDLIMQVRDNLLVKRSGDSGLLRQEVMPKWAFTAKSFHLQVRQIQKSDENPTASLFTWKEGYFHVLVEMLK</sequence>
<dbReference type="Pfam" id="PF06985">
    <property type="entry name" value="HET"/>
    <property type="match status" value="1"/>
</dbReference>
<comment type="caution">
    <text evidence="2">The sequence shown here is derived from an EMBL/GenBank/DDBJ whole genome shotgun (WGS) entry which is preliminary data.</text>
</comment>
<dbReference type="PANTHER" id="PTHR10622:SF12">
    <property type="entry name" value="HET DOMAIN-CONTAINING PROTEIN"/>
    <property type="match status" value="1"/>
</dbReference>
<proteinExistence type="predicted"/>
<organism evidence="2 3">
    <name type="scientific">Cladorrhinum samala</name>
    <dbReference type="NCBI Taxonomy" id="585594"/>
    <lineage>
        <taxon>Eukaryota</taxon>
        <taxon>Fungi</taxon>
        <taxon>Dikarya</taxon>
        <taxon>Ascomycota</taxon>
        <taxon>Pezizomycotina</taxon>
        <taxon>Sordariomycetes</taxon>
        <taxon>Sordariomycetidae</taxon>
        <taxon>Sordariales</taxon>
        <taxon>Podosporaceae</taxon>
        <taxon>Cladorrhinum</taxon>
    </lineage>
</organism>
<evidence type="ECO:0000313" key="2">
    <source>
        <dbReference type="EMBL" id="KAK4464711.1"/>
    </source>
</evidence>
<dbReference type="PANTHER" id="PTHR10622">
    <property type="entry name" value="HET DOMAIN-CONTAINING PROTEIN"/>
    <property type="match status" value="1"/>
</dbReference>
<reference evidence="2" key="1">
    <citation type="journal article" date="2023" name="Mol. Phylogenet. Evol.">
        <title>Genome-scale phylogeny and comparative genomics of the fungal order Sordariales.</title>
        <authorList>
            <person name="Hensen N."/>
            <person name="Bonometti L."/>
            <person name="Westerberg I."/>
            <person name="Brannstrom I.O."/>
            <person name="Guillou S."/>
            <person name="Cros-Aarteil S."/>
            <person name="Calhoun S."/>
            <person name="Haridas S."/>
            <person name="Kuo A."/>
            <person name="Mondo S."/>
            <person name="Pangilinan J."/>
            <person name="Riley R."/>
            <person name="LaButti K."/>
            <person name="Andreopoulos B."/>
            <person name="Lipzen A."/>
            <person name="Chen C."/>
            <person name="Yan M."/>
            <person name="Daum C."/>
            <person name="Ng V."/>
            <person name="Clum A."/>
            <person name="Steindorff A."/>
            <person name="Ohm R.A."/>
            <person name="Martin F."/>
            <person name="Silar P."/>
            <person name="Natvig D.O."/>
            <person name="Lalanne C."/>
            <person name="Gautier V."/>
            <person name="Ament-Velasquez S.L."/>
            <person name="Kruys A."/>
            <person name="Hutchinson M.I."/>
            <person name="Powell A.J."/>
            <person name="Barry K."/>
            <person name="Miller A.N."/>
            <person name="Grigoriev I.V."/>
            <person name="Debuchy R."/>
            <person name="Gladieux P."/>
            <person name="Hiltunen Thoren M."/>
            <person name="Johannesson H."/>
        </authorList>
    </citation>
    <scope>NUCLEOTIDE SEQUENCE</scope>
    <source>
        <strain evidence="2">PSN324</strain>
    </source>
</reference>
<feature type="domain" description="Heterokaryon incompatibility" evidence="1">
    <location>
        <begin position="22"/>
        <end position="144"/>
    </location>
</feature>
<dbReference type="Proteomes" id="UP001321749">
    <property type="component" value="Unassembled WGS sequence"/>
</dbReference>
<protein>
    <submittedName>
        <fullName evidence="2">Heterokaryon incompatibility protein-domain-containing protein</fullName>
    </submittedName>
</protein>
<dbReference type="InterPro" id="IPR010730">
    <property type="entry name" value="HET"/>
</dbReference>
<gene>
    <name evidence="2" type="ORF">QBC42DRAFT_220417</name>
</gene>